<organism evidence="3 4">
    <name type="scientific">Methanosarcina mazei SarPi</name>
    <dbReference type="NCBI Taxonomy" id="1434115"/>
    <lineage>
        <taxon>Archaea</taxon>
        <taxon>Methanobacteriati</taxon>
        <taxon>Methanobacteriota</taxon>
        <taxon>Stenosarchaea group</taxon>
        <taxon>Methanomicrobia</taxon>
        <taxon>Methanosarcinales</taxon>
        <taxon>Methanosarcinaceae</taxon>
        <taxon>Methanosarcina</taxon>
    </lineage>
</organism>
<reference evidence="3 4" key="1">
    <citation type="submission" date="2014-07" db="EMBL/GenBank/DDBJ databases">
        <title>Methanogenic archaea and the global carbon cycle.</title>
        <authorList>
            <person name="Henriksen J.R."/>
            <person name="Luke J."/>
            <person name="Reinhart S."/>
            <person name="Benedict M.N."/>
            <person name="Youngblut N.D."/>
            <person name="Metcalf M.E."/>
            <person name="Whitaker R.J."/>
            <person name="Metcalf W.W."/>
        </authorList>
    </citation>
    <scope>NUCLEOTIDE SEQUENCE [LARGE SCALE GENOMIC DNA]</scope>
    <source>
        <strain evidence="3 4">SarPi</strain>
    </source>
</reference>
<evidence type="ECO:0000256" key="1">
    <source>
        <dbReference type="SAM" id="MobiDB-lite"/>
    </source>
</evidence>
<feature type="compositionally biased region" description="Basic and acidic residues" evidence="1">
    <location>
        <begin position="239"/>
        <end position="255"/>
    </location>
</feature>
<accession>A0A0E3LS42</accession>
<evidence type="ECO:0000313" key="3">
    <source>
        <dbReference type="EMBL" id="AKB61116.1"/>
    </source>
</evidence>
<keyword evidence="2" id="KW-0812">Transmembrane</keyword>
<dbReference type="Proteomes" id="UP000033116">
    <property type="component" value="Chromosome"/>
</dbReference>
<dbReference type="PATRIC" id="fig|1434115.4.peg.1426"/>
<dbReference type="HOGENOM" id="CLU_060685_2_0_2"/>
<feature type="region of interest" description="Disordered" evidence="1">
    <location>
        <begin position="234"/>
        <end position="255"/>
    </location>
</feature>
<feature type="transmembrane region" description="Helical" evidence="2">
    <location>
        <begin position="21"/>
        <end position="41"/>
    </location>
</feature>
<name>A0A0E3LS42_METMZ</name>
<keyword evidence="2" id="KW-0472">Membrane</keyword>
<evidence type="ECO:0000313" key="4">
    <source>
        <dbReference type="Proteomes" id="UP000033116"/>
    </source>
</evidence>
<protein>
    <submittedName>
        <fullName evidence="3">Uncharacterized protein</fullName>
    </submittedName>
</protein>
<keyword evidence="2" id="KW-1133">Transmembrane helix</keyword>
<dbReference type="EMBL" id="CP009511">
    <property type="protein sequence ID" value="AKB61116.1"/>
    <property type="molecule type" value="Genomic_DNA"/>
</dbReference>
<proteinExistence type="predicted"/>
<sequence length="255" mass="28338">MKNQAGIQGGFILRYEFQRKSLFIVMLFCAAAGILILPASADVTHWELSPACPCVGDEITISGEASNNEIIEVTILHEEMVPVSGKGYKYQINKLFIPKTISGGESSFKVNATGEDGVKVRDINVRVKKFRWFTRHSNALEGEASLSQSNIPPWMSYFVKIDGDIVSKKEESNKNMCKSNSNTGQAKNGQVKLTFETCYEAAQADEKGNFKFNYDTDSLPAGDYIITVGSMEQELTLNPEKKKGPEEKESKTKRK</sequence>
<dbReference type="AlphaFoldDB" id="A0A0E3LS42"/>
<evidence type="ECO:0000256" key="2">
    <source>
        <dbReference type="SAM" id="Phobius"/>
    </source>
</evidence>
<gene>
    <name evidence="3" type="ORF">MSMAP_1131</name>
</gene>